<organism evidence="2 3">
    <name type="scientific">Paludibaculum fermentans</name>
    <dbReference type="NCBI Taxonomy" id="1473598"/>
    <lineage>
        <taxon>Bacteria</taxon>
        <taxon>Pseudomonadati</taxon>
        <taxon>Acidobacteriota</taxon>
        <taxon>Terriglobia</taxon>
        <taxon>Bryobacterales</taxon>
        <taxon>Bryobacteraceae</taxon>
        <taxon>Paludibaculum</taxon>
    </lineage>
</organism>
<name>A0A7S7SGY8_PALFE</name>
<keyword evidence="1" id="KW-0472">Membrane</keyword>
<keyword evidence="1" id="KW-0812">Transmembrane</keyword>
<protein>
    <submittedName>
        <fullName evidence="2">Uncharacterized protein</fullName>
    </submittedName>
</protein>
<feature type="transmembrane region" description="Helical" evidence="1">
    <location>
        <begin position="115"/>
        <end position="139"/>
    </location>
</feature>
<keyword evidence="1" id="KW-1133">Transmembrane helix</keyword>
<dbReference type="RefSeq" id="WP_194446997.1">
    <property type="nucleotide sequence ID" value="NZ_CP063849.1"/>
</dbReference>
<sequence length="154" mass="16379">MGTEAIAIIMVFGTVALAVVIITRALFDHLRRTKAERAQAEIFNKLMDKLGSGAEVLAYLQSEAGQRLMQGAPQEKPATFGRILNSVQYGVVCTVIGIGVLFLQNIVDKYSQRDVAVVGTLILTLGIGLLAAAGASYLLSKTLGLINGKTNEQS</sequence>
<dbReference type="Proteomes" id="UP000593892">
    <property type="component" value="Chromosome"/>
</dbReference>
<reference evidence="2 3" key="1">
    <citation type="submission" date="2020-10" db="EMBL/GenBank/DDBJ databases">
        <title>Complete genome sequence of Paludibaculum fermentans P105T, a facultatively anaerobic acidobacterium capable of dissimilatory Fe(III) reduction.</title>
        <authorList>
            <person name="Dedysh S.N."/>
            <person name="Beletsky A.V."/>
            <person name="Kulichevskaya I.S."/>
            <person name="Mardanov A.V."/>
            <person name="Ravin N.V."/>
        </authorList>
    </citation>
    <scope>NUCLEOTIDE SEQUENCE [LARGE SCALE GENOMIC DNA]</scope>
    <source>
        <strain evidence="2 3">P105</strain>
    </source>
</reference>
<dbReference type="EMBL" id="CP063849">
    <property type="protein sequence ID" value="QOY85327.1"/>
    <property type="molecule type" value="Genomic_DNA"/>
</dbReference>
<gene>
    <name evidence="2" type="ORF">IRI77_21090</name>
</gene>
<accession>A0A7S7SGY8</accession>
<feature type="transmembrane region" description="Helical" evidence="1">
    <location>
        <begin position="6"/>
        <end position="27"/>
    </location>
</feature>
<evidence type="ECO:0000256" key="1">
    <source>
        <dbReference type="SAM" id="Phobius"/>
    </source>
</evidence>
<evidence type="ECO:0000313" key="2">
    <source>
        <dbReference type="EMBL" id="QOY85327.1"/>
    </source>
</evidence>
<keyword evidence="3" id="KW-1185">Reference proteome</keyword>
<feature type="transmembrane region" description="Helical" evidence="1">
    <location>
        <begin position="83"/>
        <end position="103"/>
    </location>
</feature>
<proteinExistence type="predicted"/>
<dbReference type="AlphaFoldDB" id="A0A7S7SGY8"/>
<dbReference type="KEGG" id="pfer:IRI77_21090"/>
<evidence type="ECO:0000313" key="3">
    <source>
        <dbReference type="Proteomes" id="UP000593892"/>
    </source>
</evidence>